<dbReference type="RefSeq" id="WP_219930078.1">
    <property type="nucleotide sequence ID" value="NZ_BDUD01000001.1"/>
</dbReference>
<evidence type="ECO:0000313" key="2">
    <source>
        <dbReference type="Proteomes" id="UP000245124"/>
    </source>
</evidence>
<comment type="caution">
    <text evidence="1">The sequence shown here is derived from an EMBL/GenBank/DDBJ whole genome shotgun (WGS) entry which is preliminary data.</text>
</comment>
<dbReference type="AlphaFoldDB" id="A0A2R5G3K3"/>
<proteinExistence type="predicted"/>
<reference evidence="1 2" key="1">
    <citation type="submission" date="2017-06" db="EMBL/GenBank/DDBJ databases">
        <title>Genome sequencing of cyanobaciteial culture collection at National Institute for Environmental Studies (NIES).</title>
        <authorList>
            <person name="Hirose Y."/>
            <person name="Shimura Y."/>
            <person name="Fujisawa T."/>
            <person name="Nakamura Y."/>
            <person name="Kawachi M."/>
        </authorList>
    </citation>
    <scope>NUCLEOTIDE SEQUENCE [LARGE SCALE GENOMIC DNA]</scope>
    <source>
        <strain evidence="1 2">NIES-4072</strain>
    </source>
</reference>
<evidence type="ECO:0008006" key="3">
    <source>
        <dbReference type="Google" id="ProtNLM"/>
    </source>
</evidence>
<name>A0A2R5G3K3_NOSCO</name>
<keyword evidence="2" id="KW-1185">Reference proteome</keyword>
<gene>
    <name evidence="1" type="ORF">NIES4072_61120</name>
</gene>
<accession>A0A2R5G3K3</accession>
<evidence type="ECO:0000313" key="1">
    <source>
        <dbReference type="EMBL" id="GBG22404.1"/>
    </source>
</evidence>
<organism evidence="1 2">
    <name type="scientific">Nostoc commune NIES-4072</name>
    <dbReference type="NCBI Taxonomy" id="2005467"/>
    <lineage>
        <taxon>Bacteria</taxon>
        <taxon>Bacillati</taxon>
        <taxon>Cyanobacteriota</taxon>
        <taxon>Cyanophyceae</taxon>
        <taxon>Nostocales</taxon>
        <taxon>Nostocaceae</taxon>
        <taxon>Nostoc</taxon>
    </lineage>
</organism>
<sequence length="82" mass="9497">MTFLLNSHNVFDYLVAHGLCNHSDQPPSQVEPIAAKNFNLLLSWSGDRKLIVKQERHNQEGKAAGEFLSEWRIQEFLELFQN</sequence>
<dbReference type="EMBL" id="BDUD01000001">
    <property type="protein sequence ID" value="GBG22404.1"/>
    <property type="molecule type" value="Genomic_DNA"/>
</dbReference>
<protein>
    <recommendedName>
        <fullName evidence="3">Aminoglycoside phosphotransferase</fullName>
    </recommendedName>
</protein>
<dbReference type="Proteomes" id="UP000245124">
    <property type="component" value="Unassembled WGS sequence"/>
</dbReference>